<comment type="caution">
    <text evidence="1">The sequence shown here is derived from an EMBL/GenBank/DDBJ whole genome shotgun (WGS) entry which is preliminary data.</text>
</comment>
<protein>
    <submittedName>
        <fullName evidence="1">Uncharacterized protein</fullName>
    </submittedName>
</protein>
<evidence type="ECO:0000313" key="2">
    <source>
        <dbReference type="Proteomes" id="UP000696573"/>
    </source>
</evidence>
<organism evidence="1 2">
    <name type="scientific">Clonostachys rhizophaga</name>
    <dbReference type="NCBI Taxonomy" id="160324"/>
    <lineage>
        <taxon>Eukaryota</taxon>
        <taxon>Fungi</taxon>
        <taxon>Dikarya</taxon>
        <taxon>Ascomycota</taxon>
        <taxon>Pezizomycotina</taxon>
        <taxon>Sordariomycetes</taxon>
        <taxon>Hypocreomycetidae</taxon>
        <taxon>Hypocreales</taxon>
        <taxon>Bionectriaceae</taxon>
        <taxon>Clonostachys</taxon>
    </lineage>
</organism>
<dbReference type="EMBL" id="CABFNQ020000648">
    <property type="protein sequence ID" value="CAH0021023.1"/>
    <property type="molecule type" value="Genomic_DNA"/>
</dbReference>
<dbReference type="OrthoDB" id="5620at2759"/>
<gene>
    <name evidence="1" type="ORF">CRHIZ90672A_00017523</name>
</gene>
<sequence length="281" mass="31817">MGKVQFIVVSDLSDLTSVRTKKVARKHSAREAHARERRTRTVDFQTRHRHFKQPLLDATRAVLSTGRDDSELLLPSPVDLVSAHRNDPFDTFALPMGRKEQLLFDHYIMTAIPCLNANCNKYLGLKDYADTMTREWIRLAITDCGFIYGVFLSSCRHLSQSFKNDPVEGEQHYMQLATEYKLACLRTVIDALPEVQSTLQVDYTTIAKAMLLGLDEIWMSNYGAMRWHLFGAIKLVNLAGGPEVLGRDGFLFCIFVQICKATGMADLATMWTPPTLQNLIV</sequence>
<evidence type="ECO:0000313" key="1">
    <source>
        <dbReference type="EMBL" id="CAH0021023.1"/>
    </source>
</evidence>
<proteinExistence type="predicted"/>
<keyword evidence="2" id="KW-1185">Reference proteome</keyword>
<dbReference type="Proteomes" id="UP000696573">
    <property type="component" value="Unassembled WGS sequence"/>
</dbReference>
<reference evidence="1" key="1">
    <citation type="submission" date="2021-10" db="EMBL/GenBank/DDBJ databases">
        <authorList>
            <person name="Piombo E."/>
        </authorList>
    </citation>
    <scope>NUCLEOTIDE SEQUENCE</scope>
</reference>
<dbReference type="AlphaFoldDB" id="A0A9N9YH40"/>
<accession>A0A9N9YH40</accession>
<name>A0A9N9YH40_9HYPO</name>